<organism evidence="7 8">
    <name type="scientific">Stegodyphus mimosarum</name>
    <name type="common">African social velvet spider</name>
    <dbReference type="NCBI Taxonomy" id="407821"/>
    <lineage>
        <taxon>Eukaryota</taxon>
        <taxon>Metazoa</taxon>
        <taxon>Ecdysozoa</taxon>
        <taxon>Arthropoda</taxon>
        <taxon>Chelicerata</taxon>
        <taxon>Arachnida</taxon>
        <taxon>Araneae</taxon>
        <taxon>Araneomorphae</taxon>
        <taxon>Entelegynae</taxon>
        <taxon>Eresoidea</taxon>
        <taxon>Eresidae</taxon>
        <taxon>Stegodyphus</taxon>
    </lineage>
</organism>
<feature type="domain" description="HIG1" evidence="6">
    <location>
        <begin position="21"/>
        <end position="105"/>
    </location>
</feature>
<gene>
    <name evidence="7" type="ORF">X975_05527</name>
</gene>
<evidence type="ECO:0000256" key="4">
    <source>
        <dbReference type="ARBA" id="ARBA00023136"/>
    </source>
</evidence>
<dbReference type="PROSITE" id="PS51503">
    <property type="entry name" value="HIG1"/>
    <property type="match status" value="1"/>
</dbReference>
<dbReference type="GO" id="GO:0031966">
    <property type="term" value="C:mitochondrial membrane"/>
    <property type="evidence" value="ECO:0007669"/>
    <property type="project" value="UniProtKB-SubCell"/>
</dbReference>
<keyword evidence="2 5" id="KW-0812">Transmembrane</keyword>
<name>A0A087TMJ8_STEMI</name>
<evidence type="ECO:0000256" key="2">
    <source>
        <dbReference type="ARBA" id="ARBA00022692"/>
    </source>
</evidence>
<dbReference type="PANTHER" id="PTHR12297:SF18">
    <property type="entry name" value="HIG1 DOMAIN FAMILY MEMBER 2A"/>
    <property type="match status" value="1"/>
</dbReference>
<dbReference type="Pfam" id="PF04588">
    <property type="entry name" value="HIG_1_N"/>
    <property type="match status" value="1"/>
</dbReference>
<dbReference type="OrthoDB" id="6604018at2759"/>
<feature type="transmembrane region" description="Helical" evidence="5">
    <location>
        <begin position="84"/>
        <end position="102"/>
    </location>
</feature>
<keyword evidence="3 5" id="KW-1133">Transmembrane helix</keyword>
<feature type="transmembrane region" description="Helical" evidence="5">
    <location>
        <begin position="49"/>
        <end position="68"/>
    </location>
</feature>
<evidence type="ECO:0000313" key="8">
    <source>
        <dbReference type="Proteomes" id="UP000054359"/>
    </source>
</evidence>
<dbReference type="InterPro" id="IPR050355">
    <property type="entry name" value="RCF1"/>
</dbReference>
<dbReference type="PANTHER" id="PTHR12297">
    <property type="entry name" value="HYPOXIA-INDUCBILE GENE 1 HIG1 -RELATED"/>
    <property type="match status" value="1"/>
</dbReference>
<dbReference type="InterPro" id="IPR007667">
    <property type="entry name" value="Hypoxia_induced_domain"/>
</dbReference>
<proteinExistence type="predicted"/>
<feature type="non-terminal residue" evidence="7">
    <location>
        <position position="105"/>
    </location>
</feature>
<keyword evidence="8" id="KW-1185">Reference proteome</keyword>
<dbReference type="Gene3D" id="6.10.140.1320">
    <property type="match status" value="1"/>
</dbReference>
<evidence type="ECO:0000256" key="3">
    <source>
        <dbReference type="ARBA" id="ARBA00022989"/>
    </source>
</evidence>
<dbReference type="STRING" id="407821.A0A087TMJ8"/>
<evidence type="ECO:0000259" key="6">
    <source>
        <dbReference type="PROSITE" id="PS51503"/>
    </source>
</evidence>
<evidence type="ECO:0000256" key="1">
    <source>
        <dbReference type="ARBA" id="ARBA00004325"/>
    </source>
</evidence>
<dbReference type="AlphaFoldDB" id="A0A087TMJ8"/>
<accession>A0A087TMJ8</accession>
<sequence length="105" mass="11763">MGENKKDDSQLSENEKLEWIKTFEKINAVQRNEQGLREKMAAKIKQNPFVPVGLVATTLALSFGVYAMRTGNKRRSQMMMRTRIFAQGCTVAAILLGIVFAAKPT</sequence>
<comment type="subcellular location">
    <subcellularLocation>
        <location evidence="1">Mitochondrion membrane</location>
    </subcellularLocation>
</comment>
<evidence type="ECO:0000256" key="5">
    <source>
        <dbReference type="SAM" id="Phobius"/>
    </source>
</evidence>
<dbReference type="Proteomes" id="UP000054359">
    <property type="component" value="Unassembled WGS sequence"/>
</dbReference>
<protein>
    <submittedName>
        <fullName evidence="7">HIG1 domain family member 2A</fullName>
    </submittedName>
</protein>
<dbReference type="GO" id="GO:0097250">
    <property type="term" value="P:mitochondrial respirasome assembly"/>
    <property type="evidence" value="ECO:0007669"/>
    <property type="project" value="TreeGrafter"/>
</dbReference>
<dbReference type="OMA" id="FHRGHSQ"/>
<dbReference type="EMBL" id="KK115907">
    <property type="protein sequence ID" value="KFM66337.1"/>
    <property type="molecule type" value="Genomic_DNA"/>
</dbReference>
<keyword evidence="4 5" id="KW-0472">Membrane</keyword>
<evidence type="ECO:0000313" key="7">
    <source>
        <dbReference type="EMBL" id="KFM66337.1"/>
    </source>
</evidence>
<reference evidence="7 8" key="1">
    <citation type="submission" date="2013-11" db="EMBL/GenBank/DDBJ databases">
        <title>Genome sequencing of Stegodyphus mimosarum.</title>
        <authorList>
            <person name="Bechsgaard J."/>
        </authorList>
    </citation>
    <scope>NUCLEOTIDE SEQUENCE [LARGE SCALE GENOMIC DNA]</scope>
</reference>